<name>L0DKW5_SINAD</name>
<dbReference type="KEGG" id="saci:Sinac_5742"/>
<reference evidence="4 5" key="1">
    <citation type="submission" date="2012-02" db="EMBL/GenBank/DDBJ databases">
        <title>Complete sequence of chromosome of Singulisphaera acidiphila DSM 18658.</title>
        <authorList>
            <consortium name="US DOE Joint Genome Institute (JGI-PGF)"/>
            <person name="Lucas S."/>
            <person name="Copeland A."/>
            <person name="Lapidus A."/>
            <person name="Glavina del Rio T."/>
            <person name="Dalin E."/>
            <person name="Tice H."/>
            <person name="Bruce D."/>
            <person name="Goodwin L."/>
            <person name="Pitluck S."/>
            <person name="Peters L."/>
            <person name="Ovchinnikova G."/>
            <person name="Chertkov O."/>
            <person name="Kyrpides N."/>
            <person name="Mavromatis K."/>
            <person name="Ivanova N."/>
            <person name="Brettin T."/>
            <person name="Detter J.C."/>
            <person name="Han C."/>
            <person name="Larimer F."/>
            <person name="Land M."/>
            <person name="Hauser L."/>
            <person name="Markowitz V."/>
            <person name="Cheng J.-F."/>
            <person name="Hugenholtz P."/>
            <person name="Woyke T."/>
            <person name="Wu D."/>
            <person name="Tindall B."/>
            <person name="Pomrenke H."/>
            <person name="Brambilla E."/>
            <person name="Klenk H.-P."/>
            <person name="Eisen J.A."/>
        </authorList>
    </citation>
    <scope>NUCLEOTIDE SEQUENCE [LARGE SCALE GENOMIC DNA]</scope>
    <source>
        <strain evidence="5">ATCC BAA-1392 / DSM 18658 / VKM B-2454 / MOB10</strain>
    </source>
</reference>
<sequence>MKRTIPTALAVLVVLGASALAQAPPEGQGPGIRDQAGMFSAQAVKKAEQVLREVENSEHLQVLIETHDTFGDRQPGEVAVDNAKKANIRGLSVAISKKEHKLDIEASESARRVFTKGELELVKEAFTRSFRKSENDEGLLNAVAEIRRAAMKVGVRDHAKLFSPEAVKEADEILEAARHKTPWGTVIETVETLGDKSLRDTAIEKARAAQVHGLYILIAKKEHKIYAQPSESAAKVFPPEKARAVENTISAAFKKNAFDTGLRDAVAAIRQDSEAVTESSAVSDLKPSPLARKAEPAGRDIPKAPAPVDPGVAKSEGVTTTMILLGGGALLLVLWLMTRRSRSPQPFPQSLPPNAMTDRGPGPRPAPGAGYPPGSRPGVPPGYAPQQPGSGPGYGYTPPPPGYGQGGYGAPMPPPQQGGGGGSGFITGALGGAAGAIAGNILYDKFGRPHESQGPVPTQGGVFPHQSSHPLDPDANIGAGPPSEDYDPNAGVGADWGTNAPEGHAPEVNQAGLGGDWGGGAEEPAETGGDWGGGTDEPAETGGDWGGGNDEPAETGGDWGGGTDDQGGGDWGGGADDQDGGDTGNTEEQGGSW</sequence>
<feature type="chain" id="PRO_5003940892" evidence="2">
    <location>
        <begin position="24"/>
        <end position="593"/>
    </location>
</feature>
<gene>
    <name evidence="4" type="ordered locus">Sinac_5742</name>
</gene>
<feature type="region of interest" description="Disordered" evidence="1">
    <location>
        <begin position="276"/>
        <end position="309"/>
    </location>
</feature>
<organism evidence="4 5">
    <name type="scientific">Singulisphaera acidiphila (strain ATCC BAA-1392 / DSM 18658 / VKM B-2454 / MOB10)</name>
    <dbReference type="NCBI Taxonomy" id="886293"/>
    <lineage>
        <taxon>Bacteria</taxon>
        <taxon>Pseudomonadati</taxon>
        <taxon>Planctomycetota</taxon>
        <taxon>Planctomycetia</taxon>
        <taxon>Isosphaerales</taxon>
        <taxon>Isosphaeraceae</taxon>
        <taxon>Singulisphaera</taxon>
    </lineage>
</organism>
<dbReference type="OrthoDB" id="9959003at2"/>
<feature type="compositionally biased region" description="Basic and acidic residues" evidence="1">
    <location>
        <begin position="292"/>
        <end position="302"/>
    </location>
</feature>
<dbReference type="Pfam" id="PF04536">
    <property type="entry name" value="TPM_phosphatase"/>
    <property type="match status" value="2"/>
</dbReference>
<protein>
    <submittedName>
        <fullName evidence="4">Beta-propeller domain-containing protein, methanol dehydrogenase</fullName>
    </submittedName>
</protein>
<feature type="compositionally biased region" description="Gly residues" evidence="1">
    <location>
        <begin position="557"/>
        <end position="575"/>
    </location>
</feature>
<evidence type="ECO:0000256" key="1">
    <source>
        <dbReference type="SAM" id="MobiDB-lite"/>
    </source>
</evidence>
<evidence type="ECO:0000313" key="4">
    <source>
        <dbReference type="EMBL" id="AGA29872.1"/>
    </source>
</evidence>
<accession>L0DKW5</accession>
<feature type="domain" description="TPM" evidence="3">
    <location>
        <begin position="33"/>
        <end position="148"/>
    </location>
</feature>
<keyword evidence="2" id="KW-0732">Signal</keyword>
<dbReference type="RefSeq" id="WP_015248969.1">
    <property type="nucleotide sequence ID" value="NC_019892.1"/>
</dbReference>
<dbReference type="InterPro" id="IPR007621">
    <property type="entry name" value="TPM_dom"/>
</dbReference>
<dbReference type="Gene3D" id="3.10.310.50">
    <property type="match status" value="2"/>
</dbReference>
<dbReference type="eggNOG" id="COG1512">
    <property type="taxonomic scope" value="Bacteria"/>
</dbReference>
<feature type="region of interest" description="Disordered" evidence="1">
    <location>
        <begin position="448"/>
        <end position="593"/>
    </location>
</feature>
<feature type="signal peptide" evidence="2">
    <location>
        <begin position="1"/>
        <end position="23"/>
    </location>
</feature>
<dbReference type="AlphaFoldDB" id="L0DKW5"/>
<feature type="region of interest" description="Disordered" evidence="1">
    <location>
        <begin position="342"/>
        <end position="424"/>
    </location>
</feature>
<dbReference type="STRING" id="886293.Sinac_5742"/>
<evidence type="ECO:0000256" key="2">
    <source>
        <dbReference type="SAM" id="SignalP"/>
    </source>
</evidence>
<proteinExistence type="predicted"/>
<keyword evidence="5" id="KW-1185">Reference proteome</keyword>
<evidence type="ECO:0000313" key="5">
    <source>
        <dbReference type="Proteomes" id="UP000010798"/>
    </source>
</evidence>
<feature type="domain" description="TPM" evidence="3">
    <location>
        <begin position="155"/>
        <end position="271"/>
    </location>
</feature>
<dbReference type="HOGENOM" id="CLU_459962_0_0_0"/>
<evidence type="ECO:0000259" key="3">
    <source>
        <dbReference type="Pfam" id="PF04536"/>
    </source>
</evidence>
<feature type="compositionally biased region" description="Pro residues" evidence="1">
    <location>
        <begin position="374"/>
        <end position="383"/>
    </location>
</feature>
<dbReference type="Proteomes" id="UP000010798">
    <property type="component" value="Chromosome"/>
</dbReference>
<feature type="compositionally biased region" description="Gly residues" evidence="1">
    <location>
        <begin position="512"/>
        <end position="521"/>
    </location>
</feature>
<dbReference type="EMBL" id="CP003364">
    <property type="protein sequence ID" value="AGA29872.1"/>
    <property type="molecule type" value="Genomic_DNA"/>
</dbReference>